<organism evidence="1 2">
    <name type="scientific">Frankia casuarinae (strain DSM 45818 / CECT 9043 / HFP020203 / CcI3)</name>
    <dbReference type="NCBI Taxonomy" id="106370"/>
    <lineage>
        <taxon>Bacteria</taxon>
        <taxon>Bacillati</taxon>
        <taxon>Actinomycetota</taxon>
        <taxon>Actinomycetes</taxon>
        <taxon>Frankiales</taxon>
        <taxon>Frankiaceae</taxon>
        <taxon>Frankia</taxon>
    </lineage>
</organism>
<sequence length="173" mass="19116">MMGFSAGPARDCPGCGLMLPEPPEQIPGQAAAASAGCWLLYTEMLGRSYNDPARYSSHQLLVDSYTAQHVDWSQPRRVQGLSICLMTLCLFLEDGADPREGPRLHRRMVARPVFHPLDLDPVLLHGRMTIADLAPADDAGEYETLLRAWAAQVWGAWAAHHTTIRGWIEEALP</sequence>
<dbReference type="Proteomes" id="UP000001937">
    <property type="component" value="Chromosome"/>
</dbReference>
<protein>
    <submittedName>
        <fullName evidence="1">Uncharacterized protein</fullName>
    </submittedName>
</protein>
<dbReference type="HOGENOM" id="CLU_133846_0_0_11"/>
<name>Q2J5H6_FRACC</name>
<dbReference type="InterPro" id="IPR045990">
    <property type="entry name" value="DUF5946"/>
</dbReference>
<evidence type="ECO:0000313" key="2">
    <source>
        <dbReference type="Proteomes" id="UP000001937"/>
    </source>
</evidence>
<proteinExistence type="predicted"/>
<keyword evidence="2" id="KW-1185">Reference proteome</keyword>
<dbReference type="AlphaFoldDB" id="Q2J5H6"/>
<dbReference type="KEGG" id="fra:Francci3_4118"/>
<dbReference type="RefSeq" id="WP_011438482.1">
    <property type="nucleotide sequence ID" value="NC_007777.1"/>
</dbReference>
<dbReference type="Pfam" id="PF19371">
    <property type="entry name" value="DUF5946"/>
    <property type="match status" value="1"/>
</dbReference>
<dbReference type="OrthoDB" id="158614at2"/>
<gene>
    <name evidence="1" type="ordered locus">Francci3_4118</name>
</gene>
<evidence type="ECO:0000313" key="1">
    <source>
        <dbReference type="EMBL" id="ABD13466.1"/>
    </source>
</evidence>
<dbReference type="EMBL" id="CP000249">
    <property type="protein sequence ID" value="ABD13466.1"/>
    <property type="molecule type" value="Genomic_DNA"/>
</dbReference>
<accession>Q2J5H6</accession>
<dbReference type="eggNOG" id="ENOG50336W9">
    <property type="taxonomic scope" value="Bacteria"/>
</dbReference>
<reference evidence="1 2" key="1">
    <citation type="journal article" date="2007" name="Genome Res.">
        <title>Genome characteristics of facultatively symbiotic Frankia sp. strains reflect host range and host plant biogeography.</title>
        <authorList>
            <person name="Normand P."/>
            <person name="Lapierre P."/>
            <person name="Tisa L.S."/>
            <person name="Gogarten J.P."/>
            <person name="Alloisio N."/>
            <person name="Bagnarol E."/>
            <person name="Bassi C.A."/>
            <person name="Berry A.M."/>
            <person name="Bickhart D.M."/>
            <person name="Choisne N."/>
            <person name="Couloux A."/>
            <person name="Cournoyer B."/>
            <person name="Cruveiller S."/>
            <person name="Daubin V."/>
            <person name="Demange N."/>
            <person name="Francino M.P."/>
            <person name="Goltsman E."/>
            <person name="Huang Y."/>
            <person name="Kopp O.R."/>
            <person name="Labarre L."/>
            <person name="Lapidus A."/>
            <person name="Lavire C."/>
            <person name="Marechal J."/>
            <person name="Martinez M."/>
            <person name="Mastronunzio J.E."/>
            <person name="Mullin B.C."/>
            <person name="Niemann J."/>
            <person name="Pujic P."/>
            <person name="Rawnsley T."/>
            <person name="Rouy Z."/>
            <person name="Schenowitz C."/>
            <person name="Sellstedt A."/>
            <person name="Tavares F."/>
            <person name="Tomkins J.P."/>
            <person name="Vallenet D."/>
            <person name="Valverde C."/>
            <person name="Wall L.G."/>
            <person name="Wang Y."/>
            <person name="Medigue C."/>
            <person name="Benson D.R."/>
        </authorList>
    </citation>
    <scope>NUCLEOTIDE SEQUENCE [LARGE SCALE GENOMIC DNA]</scope>
    <source>
        <strain evidence="2">DSM 45818 / CECT 9043 / CcI3</strain>
    </source>
</reference>